<protein>
    <submittedName>
        <fullName evidence="1">Uncharacterized protein</fullName>
    </submittedName>
</protein>
<dbReference type="EMBL" id="FMZW01000018">
    <property type="protein sequence ID" value="SDE02147.1"/>
    <property type="molecule type" value="Genomic_DNA"/>
</dbReference>
<gene>
    <name evidence="1" type="ORF">SAMN05216337_1018103</name>
</gene>
<organism evidence="1 2">
    <name type="scientific">Bradyrhizobium brasilense</name>
    <dbReference type="NCBI Taxonomy" id="1419277"/>
    <lineage>
        <taxon>Bacteria</taxon>
        <taxon>Pseudomonadati</taxon>
        <taxon>Pseudomonadota</taxon>
        <taxon>Alphaproteobacteria</taxon>
        <taxon>Hyphomicrobiales</taxon>
        <taxon>Nitrobacteraceae</taxon>
        <taxon>Bradyrhizobium</taxon>
    </lineage>
</organism>
<evidence type="ECO:0000313" key="2">
    <source>
        <dbReference type="Proteomes" id="UP000199245"/>
    </source>
</evidence>
<sequence>MFGRRPVFGKKQEPTQETAQETALGELKETVRPAPGADGATPAFHKQQWDHPLIGSMLRDAGFAPDDEASIVPTADNRLAVFAAANKRLQDRTETFNRDMTARHGHCHAVPFLVIDQKIWDGPHGAFLYAQMGLIGYDEWNVIMLAGDPQTTASCGLAGHPGFLPSVTQVMTEHVIAWKARHNALLETFGITATGGRDIPHEQYEMEKDTLRNEIIDKAGWMKPRIIDELLRKA</sequence>
<reference evidence="1 2" key="1">
    <citation type="submission" date="2016-10" db="EMBL/GenBank/DDBJ databases">
        <authorList>
            <person name="de Groot N.N."/>
        </authorList>
    </citation>
    <scope>NUCLEOTIDE SEQUENCE [LARGE SCALE GENOMIC DNA]</scope>
    <source>
        <strain evidence="1 2">R5</strain>
    </source>
</reference>
<accession>A0A1G6ZIL1</accession>
<dbReference type="AlphaFoldDB" id="A0A1G6ZIL1"/>
<name>A0A1G6ZIL1_9BRAD</name>
<dbReference type="Proteomes" id="UP000199245">
    <property type="component" value="Unassembled WGS sequence"/>
</dbReference>
<proteinExistence type="predicted"/>
<evidence type="ECO:0000313" key="1">
    <source>
        <dbReference type="EMBL" id="SDE02147.1"/>
    </source>
</evidence>